<protein>
    <submittedName>
        <fullName evidence="1">Uncharacterized protein</fullName>
    </submittedName>
</protein>
<gene>
    <name evidence="1" type="ORF">LEP1GSC024_1619</name>
</gene>
<name>M6YT83_9LEPT</name>
<dbReference type="Proteomes" id="UP000012138">
    <property type="component" value="Unassembled WGS sequence"/>
</dbReference>
<dbReference type="AlphaFoldDB" id="M6YT83"/>
<dbReference type="EMBL" id="AKXB02000093">
    <property type="protein sequence ID" value="EMO89558.1"/>
    <property type="molecule type" value="Genomic_DNA"/>
</dbReference>
<comment type="caution">
    <text evidence="1">The sequence shown here is derived from an EMBL/GenBank/DDBJ whole genome shotgun (WGS) entry which is preliminary data.</text>
</comment>
<proteinExistence type="predicted"/>
<evidence type="ECO:0000313" key="2">
    <source>
        <dbReference type="Proteomes" id="UP000012138"/>
    </source>
</evidence>
<accession>M6YT83</accession>
<reference evidence="1 2" key="1">
    <citation type="submission" date="2013-01" db="EMBL/GenBank/DDBJ databases">
        <authorList>
            <person name="Harkins D.M."/>
            <person name="Durkin A.S."/>
            <person name="Brinkac L.M."/>
            <person name="Haft D.H."/>
            <person name="Selengut J.D."/>
            <person name="Sanka R."/>
            <person name="DePew J."/>
            <person name="Purushe J."/>
            <person name="Whelen A.C."/>
            <person name="Vinetz J.M."/>
            <person name="Sutton G.G."/>
            <person name="Nierman W.C."/>
            <person name="Fouts D.E."/>
        </authorList>
    </citation>
    <scope>NUCLEOTIDE SEQUENCE [LARGE SCALE GENOMIC DNA]</scope>
    <source>
        <strain evidence="1 2">2001034031</strain>
    </source>
</reference>
<organism evidence="1 2">
    <name type="scientific">Leptospira noguchii str. 2001034031</name>
    <dbReference type="NCBI Taxonomy" id="1193053"/>
    <lineage>
        <taxon>Bacteria</taxon>
        <taxon>Pseudomonadati</taxon>
        <taxon>Spirochaetota</taxon>
        <taxon>Spirochaetia</taxon>
        <taxon>Leptospirales</taxon>
        <taxon>Leptospiraceae</taxon>
        <taxon>Leptospira</taxon>
    </lineage>
</organism>
<evidence type="ECO:0000313" key="1">
    <source>
        <dbReference type="EMBL" id="EMO89558.1"/>
    </source>
</evidence>
<sequence>MIFLNWLCDSWLMDRDLENLKEQIISLVHHAPLDKNDGIFFNSQRLLFFLFF</sequence>